<dbReference type="GO" id="GO:0016616">
    <property type="term" value="F:oxidoreductase activity, acting on the CH-OH group of donors, NAD or NADP as acceptor"/>
    <property type="evidence" value="ECO:0007669"/>
    <property type="project" value="InterPro"/>
</dbReference>
<dbReference type="Proteomes" id="UP000516260">
    <property type="component" value="Chromosome 16"/>
</dbReference>
<dbReference type="AlphaFoldDB" id="A0A4Z2C023"/>
<dbReference type="Pfam" id="PF01073">
    <property type="entry name" value="3Beta_HSD"/>
    <property type="match status" value="1"/>
</dbReference>
<evidence type="ECO:0000259" key="1">
    <source>
        <dbReference type="Pfam" id="PF01073"/>
    </source>
</evidence>
<dbReference type="EMBL" id="SWLE01000008">
    <property type="protein sequence ID" value="TNM97050.1"/>
    <property type="molecule type" value="Genomic_DNA"/>
</dbReference>
<protein>
    <recommendedName>
        <fullName evidence="1">3-beta hydroxysteroid dehydrogenase/isomerase domain-containing protein</fullName>
    </recommendedName>
</protein>
<dbReference type="GO" id="GO:0006694">
    <property type="term" value="P:steroid biosynthetic process"/>
    <property type="evidence" value="ECO:0007669"/>
    <property type="project" value="InterPro"/>
</dbReference>
<keyword evidence="3" id="KW-1185">Reference proteome</keyword>
<dbReference type="InterPro" id="IPR036291">
    <property type="entry name" value="NAD(P)-bd_dom_sf"/>
</dbReference>
<sequence>MSDNRPGLVYLITGGSGFLGKHLVRLLLEKEDKLTEIRVFDKSPDPRMNELSTEKTKVEVIQGDITGLQRRAGGLPRR</sequence>
<evidence type="ECO:0000313" key="3">
    <source>
        <dbReference type="Proteomes" id="UP000516260"/>
    </source>
</evidence>
<reference evidence="2 3" key="1">
    <citation type="submission" date="2019-04" db="EMBL/GenBank/DDBJ databases">
        <title>The sequence and de novo assembly of Takifugu bimaculatus genome using PacBio and Hi-C technologies.</title>
        <authorList>
            <person name="Xu P."/>
            <person name="Liu B."/>
            <person name="Zhou Z."/>
        </authorList>
    </citation>
    <scope>NUCLEOTIDE SEQUENCE [LARGE SCALE GENOMIC DNA]</scope>
    <source>
        <strain evidence="2">TB-2018</strain>
        <tissue evidence="2">Muscle</tissue>
    </source>
</reference>
<comment type="caution">
    <text evidence="2">The sequence shown here is derived from an EMBL/GenBank/DDBJ whole genome shotgun (WGS) entry which is preliminary data.</text>
</comment>
<evidence type="ECO:0000313" key="2">
    <source>
        <dbReference type="EMBL" id="TNM97050.1"/>
    </source>
</evidence>
<proteinExistence type="predicted"/>
<accession>A0A4Z2C023</accession>
<dbReference type="InterPro" id="IPR002225">
    <property type="entry name" value="3Beta_OHSteriod_DH/Estase"/>
</dbReference>
<gene>
    <name evidence="2" type="ORF">fugu_015206</name>
</gene>
<organism evidence="2 3">
    <name type="scientific">Takifugu bimaculatus</name>
    <dbReference type="NCBI Taxonomy" id="433685"/>
    <lineage>
        <taxon>Eukaryota</taxon>
        <taxon>Metazoa</taxon>
        <taxon>Chordata</taxon>
        <taxon>Craniata</taxon>
        <taxon>Vertebrata</taxon>
        <taxon>Euteleostomi</taxon>
        <taxon>Actinopterygii</taxon>
        <taxon>Neopterygii</taxon>
        <taxon>Teleostei</taxon>
        <taxon>Neoteleostei</taxon>
        <taxon>Acanthomorphata</taxon>
        <taxon>Eupercaria</taxon>
        <taxon>Tetraodontiformes</taxon>
        <taxon>Tetradontoidea</taxon>
        <taxon>Tetraodontidae</taxon>
        <taxon>Takifugu</taxon>
    </lineage>
</organism>
<feature type="domain" description="3-beta hydroxysteroid dehydrogenase/isomerase" evidence="1">
    <location>
        <begin position="11"/>
        <end position="67"/>
    </location>
</feature>
<name>A0A4Z2C023_9TELE</name>
<dbReference type="SUPFAM" id="SSF51735">
    <property type="entry name" value="NAD(P)-binding Rossmann-fold domains"/>
    <property type="match status" value="1"/>
</dbReference>
<dbReference type="Gene3D" id="3.40.50.720">
    <property type="entry name" value="NAD(P)-binding Rossmann-like Domain"/>
    <property type="match status" value="1"/>
</dbReference>